<evidence type="ECO:0000313" key="3">
    <source>
        <dbReference type="Proteomes" id="UP000249915"/>
    </source>
</evidence>
<comment type="caution">
    <text evidence="2">The sequence shown here is derived from an EMBL/GenBank/DDBJ whole genome shotgun (WGS) entry which is preliminary data.</text>
</comment>
<dbReference type="EMBL" id="MASW01000004">
    <property type="protein sequence ID" value="PXY24690.1"/>
    <property type="molecule type" value="Genomic_DNA"/>
</dbReference>
<dbReference type="AlphaFoldDB" id="A0A2V4ATE0"/>
<feature type="compositionally biased region" description="Acidic residues" evidence="1">
    <location>
        <begin position="1"/>
        <end position="10"/>
    </location>
</feature>
<name>A0A2V4ATE0_9PSEU</name>
<sequence>MLLEVMEYDTPEPKAPDPGALLSGQGFMNVAMGYRDRDRDELLRAREASERLGIRSTPKCRRFPADSICAW</sequence>
<evidence type="ECO:0000256" key="1">
    <source>
        <dbReference type="SAM" id="MobiDB-lite"/>
    </source>
</evidence>
<gene>
    <name evidence="2" type="ORF">BAY60_19490</name>
</gene>
<reference evidence="2 3" key="1">
    <citation type="submission" date="2016-07" db="EMBL/GenBank/DDBJ databases">
        <title>Draft genome sequence of Prauserella muralis DSM 45305, isolated from a mould-covered wall in an indoor environment.</title>
        <authorList>
            <person name="Ruckert C."/>
            <person name="Albersmeier A."/>
            <person name="Jiang C.-L."/>
            <person name="Jiang Y."/>
            <person name="Kalinowski J."/>
            <person name="Schneider O."/>
            <person name="Winkler A."/>
            <person name="Zotchev S.B."/>
        </authorList>
    </citation>
    <scope>NUCLEOTIDE SEQUENCE [LARGE SCALE GENOMIC DNA]</scope>
    <source>
        <strain evidence="2 3">DSM 45305</strain>
    </source>
</reference>
<dbReference type="Proteomes" id="UP000249915">
    <property type="component" value="Unassembled WGS sequence"/>
</dbReference>
<dbReference type="RefSeq" id="WP_112282673.1">
    <property type="nucleotide sequence ID" value="NZ_MASW01000004.1"/>
</dbReference>
<proteinExistence type="predicted"/>
<evidence type="ECO:0000313" key="2">
    <source>
        <dbReference type="EMBL" id="PXY24690.1"/>
    </source>
</evidence>
<protein>
    <submittedName>
        <fullName evidence="2">Uncharacterized protein</fullName>
    </submittedName>
</protein>
<dbReference type="OrthoDB" id="3399604at2"/>
<keyword evidence="3" id="KW-1185">Reference proteome</keyword>
<feature type="region of interest" description="Disordered" evidence="1">
    <location>
        <begin position="1"/>
        <end position="22"/>
    </location>
</feature>
<organism evidence="2 3">
    <name type="scientific">Prauserella muralis</name>
    <dbReference type="NCBI Taxonomy" id="588067"/>
    <lineage>
        <taxon>Bacteria</taxon>
        <taxon>Bacillati</taxon>
        <taxon>Actinomycetota</taxon>
        <taxon>Actinomycetes</taxon>
        <taxon>Pseudonocardiales</taxon>
        <taxon>Pseudonocardiaceae</taxon>
        <taxon>Prauserella</taxon>
    </lineage>
</organism>
<accession>A0A2V4ATE0</accession>